<dbReference type="EMBL" id="HE580267">
    <property type="protein sequence ID" value="CCD22518.1"/>
    <property type="molecule type" value="Genomic_DNA"/>
</dbReference>
<evidence type="ECO:0000313" key="2">
    <source>
        <dbReference type="EMBL" id="CCD22518.1"/>
    </source>
</evidence>
<feature type="transmembrane region" description="Helical" evidence="1">
    <location>
        <begin position="65"/>
        <end position="85"/>
    </location>
</feature>
<evidence type="ECO:0000313" key="3">
    <source>
        <dbReference type="Proteomes" id="UP000000689"/>
    </source>
</evidence>
<keyword evidence="1" id="KW-0812">Transmembrane</keyword>
<keyword evidence="1" id="KW-1133">Transmembrane helix</keyword>
<name>G0W3Y0_NAUDC</name>
<dbReference type="Proteomes" id="UP000000689">
    <property type="component" value="Chromosome 1"/>
</dbReference>
<dbReference type="AlphaFoldDB" id="G0W3Y0"/>
<gene>
    <name evidence="2" type="primary">NDAI0A03610</name>
    <name evidence="2" type="ordered locus">NDAI_0A03610</name>
</gene>
<keyword evidence="1" id="KW-0472">Membrane</keyword>
<sequence length="167" mass="19444">MDRSNNSTVHVKKINTGRDNLISHLVHFPFLDIINSLSFLEDKSQCKRNFLRGIKNRYERSLRTISLLFLLVWVIKLELIEILWVKGKKKKLEKLIIVAWPLRAPLWNYFLPGFTTEIRHFFSVGAALILAAPSHHSHQLNSHILSPRKYPSLSLSPLIPAYFFVLM</sequence>
<keyword evidence="3" id="KW-1185">Reference proteome</keyword>
<protein>
    <submittedName>
        <fullName evidence="2">Uncharacterized protein</fullName>
    </submittedName>
</protein>
<dbReference type="KEGG" id="ndi:NDAI_0A03610"/>
<organism evidence="2 3">
    <name type="scientific">Naumovozyma dairenensis (strain ATCC 10597 / BCRC 20456 / CBS 421 / NBRC 0211 / NRRL Y-12639)</name>
    <name type="common">Saccharomyces dairenensis</name>
    <dbReference type="NCBI Taxonomy" id="1071378"/>
    <lineage>
        <taxon>Eukaryota</taxon>
        <taxon>Fungi</taxon>
        <taxon>Dikarya</taxon>
        <taxon>Ascomycota</taxon>
        <taxon>Saccharomycotina</taxon>
        <taxon>Saccharomycetes</taxon>
        <taxon>Saccharomycetales</taxon>
        <taxon>Saccharomycetaceae</taxon>
        <taxon>Naumovozyma</taxon>
    </lineage>
</organism>
<evidence type="ECO:0000256" key="1">
    <source>
        <dbReference type="SAM" id="Phobius"/>
    </source>
</evidence>
<dbReference type="RefSeq" id="XP_003667761.1">
    <property type="nucleotide sequence ID" value="XM_003667713.1"/>
</dbReference>
<dbReference type="GeneID" id="11494104"/>
<proteinExistence type="predicted"/>
<reference evidence="2 3" key="1">
    <citation type="journal article" date="2011" name="Proc. Natl. Acad. Sci. U.S.A.">
        <title>Evolutionary erosion of yeast sex chromosomes by mating-type switching accidents.</title>
        <authorList>
            <person name="Gordon J.L."/>
            <person name="Armisen D."/>
            <person name="Proux-Wera E."/>
            <person name="Oheigeartaigh S.S."/>
            <person name="Byrne K.P."/>
            <person name="Wolfe K.H."/>
        </authorList>
    </citation>
    <scope>NUCLEOTIDE SEQUENCE [LARGE SCALE GENOMIC DNA]</scope>
    <source>
        <strain evidence="3">ATCC 10597 / BCRC 20456 / CBS 421 / NBRC 0211 / NRRL Y-12639</strain>
    </source>
</reference>
<accession>G0W3Y0</accession>
<dbReference type="HOGENOM" id="CLU_1595001_0_0_1"/>